<dbReference type="Proteomes" id="UP001163687">
    <property type="component" value="Chromosome"/>
</dbReference>
<dbReference type="SMART" id="SM00448">
    <property type="entry name" value="REC"/>
    <property type="match status" value="1"/>
</dbReference>
<evidence type="ECO:0000256" key="6">
    <source>
        <dbReference type="ARBA" id="ARBA00024867"/>
    </source>
</evidence>
<dbReference type="PRINTS" id="PR00038">
    <property type="entry name" value="HTHLUXR"/>
</dbReference>
<dbReference type="InterPro" id="IPR000792">
    <property type="entry name" value="Tscrpt_reg_LuxR_C"/>
</dbReference>
<keyword evidence="3" id="KW-0805">Transcription regulation</keyword>
<evidence type="ECO:0000256" key="5">
    <source>
        <dbReference type="ARBA" id="ARBA00023163"/>
    </source>
</evidence>
<comment type="function">
    <text evidence="6">May play the central regulatory role in sporulation. It may be an element of the effector pathway responsible for the activation of sporulation genes in response to nutritional stress. Spo0A may act in concert with spo0H (a sigma factor) to control the expression of some genes that are critical to the sporulation process.</text>
</comment>
<organism evidence="10 11">
    <name type="scientific">Caldinitratiruptor microaerophilus</name>
    <dbReference type="NCBI Taxonomy" id="671077"/>
    <lineage>
        <taxon>Bacteria</taxon>
        <taxon>Bacillati</taxon>
        <taxon>Bacillota</taxon>
        <taxon>Clostridia</taxon>
        <taxon>Eubacteriales</taxon>
        <taxon>Symbiobacteriaceae</taxon>
        <taxon>Caldinitratiruptor</taxon>
    </lineage>
</organism>
<gene>
    <name evidence="10" type="ORF">caldi_21800</name>
</gene>
<keyword evidence="2 7" id="KW-0597">Phosphoprotein</keyword>
<dbReference type="SMART" id="SM00421">
    <property type="entry name" value="HTH_LUXR"/>
    <property type="match status" value="1"/>
</dbReference>
<name>A0AA35CP75_9FIRM</name>
<dbReference type="RefSeq" id="WP_264841768.1">
    <property type="nucleotide sequence ID" value="NZ_AP025628.1"/>
</dbReference>
<dbReference type="PROSITE" id="PS00622">
    <property type="entry name" value="HTH_LUXR_1"/>
    <property type="match status" value="1"/>
</dbReference>
<keyword evidence="4 10" id="KW-0238">DNA-binding</keyword>
<dbReference type="PROSITE" id="PS50043">
    <property type="entry name" value="HTH_LUXR_2"/>
    <property type="match status" value="1"/>
</dbReference>
<dbReference type="InterPro" id="IPR011006">
    <property type="entry name" value="CheY-like_superfamily"/>
</dbReference>
<dbReference type="CDD" id="cd06170">
    <property type="entry name" value="LuxR_C_like"/>
    <property type="match status" value="1"/>
</dbReference>
<protein>
    <recommendedName>
        <fullName evidence="1">Stage 0 sporulation protein A homolog</fullName>
    </recommendedName>
</protein>
<dbReference type="CDD" id="cd17535">
    <property type="entry name" value="REC_NarL-like"/>
    <property type="match status" value="1"/>
</dbReference>
<feature type="domain" description="Response regulatory" evidence="9">
    <location>
        <begin position="2"/>
        <end position="118"/>
    </location>
</feature>
<dbReference type="InterPro" id="IPR039420">
    <property type="entry name" value="WalR-like"/>
</dbReference>
<dbReference type="PANTHER" id="PTHR43214">
    <property type="entry name" value="TWO-COMPONENT RESPONSE REGULATOR"/>
    <property type="match status" value="1"/>
</dbReference>
<dbReference type="GO" id="GO:0006355">
    <property type="term" value="P:regulation of DNA-templated transcription"/>
    <property type="evidence" value="ECO:0007669"/>
    <property type="project" value="InterPro"/>
</dbReference>
<keyword evidence="5" id="KW-0804">Transcription</keyword>
<dbReference type="Pfam" id="PF00196">
    <property type="entry name" value="GerE"/>
    <property type="match status" value="1"/>
</dbReference>
<evidence type="ECO:0000256" key="4">
    <source>
        <dbReference type="ARBA" id="ARBA00023125"/>
    </source>
</evidence>
<evidence type="ECO:0000256" key="2">
    <source>
        <dbReference type="ARBA" id="ARBA00022553"/>
    </source>
</evidence>
<sequence length="225" mass="24589">MRVLLVDDHIMFRKGVHATLSAAEGITVVAEASTGKEAVDLAVRYRPDLVLMDINMPQMNGVQATRLIKQQVPETRIVILTVSDIDRDLFEAIKAGADGYLLKNLGPEELVAAVRAAGAGEAPVSPLMAAKVLKEFRQGKAAGGAPEDSHNLSPREVEVLQLASQGLTYKEIAARLYVAESTVKNHMRHIMEKLHLRNRSEAIRFAFREGLVQETGPSDDESRSP</sequence>
<evidence type="ECO:0000259" key="9">
    <source>
        <dbReference type="PROSITE" id="PS50110"/>
    </source>
</evidence>
<reference evidence="10" key="1">
    <citation type="submission" date="2022-03" db="EMBL/GenBank/DDBJ databases">
        <title>Complete genome sequence of Caldinitratiruptor microaerophilus.</title>
        <authorList>
            <person name="Mukaiyama R."/>
            <person name="Nishiyama T."/>
            <person name="Ueda K."/>
        </authorList>
    </citation>
    <scope>NUCLEOTIDE SEQUENCE</scope>
    <source>
        <strain evidence="10">JCM 16183</strain>
    </source>
</reference>
<dbReference type="SUPFAM" id="SSF52172">
    <property type="entry name" value="CheY-like"/>
    <property type="match status" value="1"/>
</dbReference>
<dbReference type="InterPro" id="IPR001789">
    <property type="entry name" value="Sig_transdc_resp-reg_receiver"/>
</dbReference>
<dbReference type="GO" id="GO:0000160">
    <property type="term" value="P:phosphorelay signal transduction system"/>
    <property type="evidence" value="ECO:0007669"/>
    <property type="project" value="InterPro"/>
</dbReference>
<dbReference type="KEGG" id="cmic:caldi_21800"/>
<feature type="domain" description="HTH luxR-type" evidence="8">
    <location>
        <begin position="145"/>
        <end position="210"/>
    </location>
</feature>
<keyword evidence="11" id="KW-1185">Reference proteome</keyword>
<evidence type="ECO:0000313" key="11">
    <source>
        <dbReference type="Proteomes" id="UP001163687"/>
    </source>
</evidence>
<evidence type="ECO:0000313" key="10">
    <source>
        <dbReference type="EMBL" id="BDG61090.1"/>
    </source>
</evidence>
<evidence type="ECO:0000256" key="3">
    <source>
        <dbReference type="ARBA" id="ARBA00023015"/>
    </source>
</evidence>
<dbReference type="PROSITE" id="PS50110">
    <property type="entry name" value="RESPONSE_REGULATORY"/>
    <property type="match status" value="1"/>
</dbReference>
<dbReference type="Gene3D" id="3.40.50.2300">
    <property type="match status" value="1"/>
</dbReference>
<evidence type="ECO:0000256" key="1">
    <source>
        <dbReference type="ARBA" id="ARBA00018672"/>
    </source>
</evidence>
<dbReference type="InterPro" id="IPR058245">
    <property type="entry name" value="NreC/VraR/RcsB-like_REC"/>
</dbReference>
<proteinExistence type="predicted"/>
<dbReference type="InterPro" id="IPR016032">
    <property type="entry name" value="Sig_transdc_resp-reg_C-effctor"/>
</dbReference>
<evidence type="ECO:0000259" key="8">
    <source>
        <dbReference type="PROSITE" id="PS50043"/>
    </source>
</evidence>
<dbReference type="GO" id="GO:0003677">
    <property type="term" value="F:DNA binding"/>
    <property type="evidence" value="ECO:0007669"/>
    <property type="project" value="UniProtKB-KW"/>
</dbReference>
<feature type="modified residue" description="4-aspartylphosphate" evidence="7">
    <location>
        <position position="53"/>
    </location>
</feature>
<accession>A0AA35CP75</accession>
<dbReference type="AlphaFoldDB" id="A0AA35CP75"/>
<dbReference type="Pfam" id="PF00072">
    <property type="entry name" value="Response_reg"/>
    <property type="match status" value="1"/>
</dbReference>
<evidence type="ECO:0000256" key="7">
    <source>
        <dbReference type="PROSITE-ProRule" id="PRU00169"/>
    </source>
</evidence>
<dbReference type="SUPFAM" id="SSF46894">
    <property type="entry name" value="C-terminal effector domain of the bipartite response regulators"/>
    <property type="match status" value="1"/>
</dbReference>
<dbReference type="EMBL" id="AP025628">
    <property type="protein sequence ID" value="BDG61090.1"/>
    <property type="molecule type" value="Genomic_DNA"/>
</dbReference>